<keyword evidence="10 13" id="KW-0472">Membrane</keyword>
<dbReference type="InterPro" id="IPR045260">
    <property type="entry name" value="Sec12-like"/>
</dbReference>
<dbReference type="Pfam" id="PF00400">
    <property type="entry name" value="WD40"/>
    <property type="match status" value="1"/>
</dbReference>
<comment type="caution">
    <text evidence="14">The sequence shown here is derived from an EMBL/GenBank/DDBJ whole genome shotgun (WGS) entry which is preliminary data.</text>
</comment>
<evidence type="ECO:0000256" key="13">
    <source>
        <dbReference type="SAM" id="Phobius"/>
    </source>
</evidence>
<sequence>MATNKSDEIAWPNFPAYAVCVVSGRHVVVGGGGGAAKTGILNQFELYELYHDGKKTKAERILTHDVGDYCISNMAGWANNSTAARNTGAYNISLAIGQEERCSILQMKPDRGIKSPRVEENIPRMSKDGKDLGNVRQRRGDSKEEKDMKPPTPHSRREKRLRLNSVNETLRGEKIWTYDVEEIANVETVFKKEGLEDIYQKCCRVFPDQKHLVTGGMDGYLRVWNLPNMKKIKEIKAHDKEIDDVDVKPDMKQIVSVSKPNRECCVFNVSDGKKFTQVCLQTNGVKYKCFRARYGKVENKQSQTRLFTISNPVSGSKNPAIVAKWCGRSYKEEKTVRLQGTLSSLALTDDGRYLATGTMGGDIYILISFSLQQFRLIENAHSMFVTGLEWLPTKDKHSQMVRGFSDASVVSISCDNTVNIHHVPRQEMLPVWIVALIAAFVLFVTFVLASYVGI</sequence>
<dbReference type="PANTHER" id="PTHR23284">
    <property type="entry name" value="PROLACTIN REGULATORY ELEMENT BINDING PROTEIN"/>
    <property type="match status" value="1"/>
</dbReference>
<keyword evidence="4 13" id="KW-0812">Transmembrane</keyword>
<dbReference type="InterPro" id="IPR019775">
    <property type="entry name" value="WD40_repeat_CS"/>
</dbReference>
<evidence type="ECO:0000256" key="1">
    <source>
        <dbReference type="ARBA" id="ARBA00004389"/>
    </source>
</evidence>
<evidence type="ECO:0000256" key="11">
    <source>
        <dbReference type="PROSITE-ProRule" id="PRU00221"/>
    </source>
</evidence>
<dbReference type="GO" id="GO:0006888">
    <property type="term" value="P:endoplasmic reticulum to Golgi vesicle-mediated transport"/>
    <property type="evidence" value="ECO:0007669"/>
    <property type="project" value="TreeGrafter"/>
</dbReference>
<keyword evidence="15" id="KW-1185">Reference proteome</keyword>
<feature type="region of interest" description="Disordered" evidence="12">
    <location>
        <begin position="113"/>
        <end position="157"/>
    </location>
</feature>
<name>A0AAV2PU94_MEGNR</name>
<evidence type="ECO:0008006" key="16">
    <source>
        <dbReference type="Google" id="ProtNLM"/>
    </source>
</evidence>
<dbReference type="Proteomes" id="UP001497623">
    <property type="component" value="Unassembled WGS sequence"/>
</dbReference>
<dbReference type="GO" id="GO:0015031">
    <property type="term" value="P:protein transport"/>
    <property type="evidence" value="ECO:0007669"/>
    <property type="project" value="UniProtKB-KW"/>
</dbReference>
<evidence type="ECO:0000256" key="12">
    <source>
        <dbReference type="SAM" id="MobiDB-lite"/>
    </source>
</evidence>
<keyword evidence="6" id="KW-0256">Endoplasmic reticulum</keyword>
<keyword evidence="2" id="KW-0813">Transport</keyword>
<keyword evidence="3 11" id="KW-0853">WD repeat</keyword>
<dbReference type="PANTHER" id="PTHR23284:SF0">
    <property type="entry name" value="PROLACTIN REGULATORY ELEMENT-BINDING PROTEIN"/>
    <property type="match status" value="1"/>
</dbReference>
<dbReference type="InterPro" id="IPR015943">
    <property type="entry name" value="WD40/YVTN_repeat-like_dom_sf"/>
</dbReference>
<evidence type="ECO:0000256" key="6">
    <source>
        <dbReference type="ARBA" id="ARBA00022824"/>
    </source>
</evidence>
<evidence type="ECO:0000256" key="5">
    <source>
        <dbReference type="ARBA" id="ARBA00022737"/>
    </source>
</evidence>
<evidence type="ECO:0000256" key="4">
    <source>
        <dbReference type="ARBA" id="ARBA00022692"/>
    </source>
</evidence>
<evidence type="ECO:0000313" key="14">
    <source>
        <dbReference type="EMBL" id="CAL4063953.1"/>
    </source>
</evidence>
<gene>
    <name evidence="14" type="ORF">MNOR_LOCUS3716</name>
</gene>
<feature type="repeat" description="WD" evidence="11">
    <location>
        <begin position="207"/>
        <end position="234"/>
    </location>
</feature>
<organism evidence="14 15">
    <name type="scientific">Meganyctiphanes norvegica</name>
    <name type="common">Northern krill</name>
    <name type="synonym">Thysanopoda norvegica</name>
    <dbReference type="NCBI Taxonomy" id="48144"/>
    <lineage>
        <taxon>Eukaryota</taxon>
        <taxon>Metazoa</taxon>
        <taxon>Ecdysozoa</taxon>
        <taxon>Arthropoda</taxon>
        <taxon>Crustacea</taxon>
        <taxon>Multicrustacea</taxon>
        <taxon>Malacostraca</taxon>
        <taxon>Eumalacostraca</taxon>
        <taxon>Eucarida</taxon>
        <taxon>Euphausiacea</taxon>
        <taxon>Euphausiidae</taxon>
        <taxon>Meganyctiphanes</taxon>
    </lineage>
</organism>
<evidence type="ECO:0000256" key="8">
    <source>
        <dbReference type="ARBA" id="ARBA00022927"/>
    </source>
</evidence>
<dbReference type="PROSITE" id="PS50082">
    <property type="entry name" value="WD_REPEATS_2"/>
    <property type="match status" value="1"/>
</dbReference>
<evidence type="ECO:0000256" key="9">
    <source>
        <dbReference type="ARBA" id="ARBA00022989"/>
    </source>
</evidence>
<comment type="subcellular location">
    <subcellularLocation>
        <location evidence="1">Endoplasmic reticulum membrane</location>
        <topology evidence="1">Single-pass membrane protein</topology>
    </subcellularLocation>
</comment>
<dbReference type="AlphaFoldDB" id="A0AAV2PU94"/>
<dbReference type="GO" id="GO:0003400">
    <property type="term" value="P:regulation of COPII vesicle coating"/>
    <property type="evidence" value="ECO:0007669"/>
    <property type="project" value="TreeGrafter"/>
</dbReference>
<protein>
    <recommendedName>
        <fullName evidence="16">Prolactin regulatory element-binding protein</fullName>
    </recommendedName>
</protein>
<dbReference type="EMBL" id="CAXKWB010001299">
    <property type="protein sequence ID" value="CAL4063953.1"/>
    <property type="molecule type" value="Genomic_DNA"/>
</dbReference>
<keyword evidence="7" id="KW-0931">ER-Golgi transport</keyword>
<feature type="transmembrane region" description="Helical" evidence="13">
    <location>
        <begin position="429"/>
        <end position="452"/>
    </location>
</feature>
<accession>A0AAV2PU94</accession>
<evidence type="ECO:0000256" key="2">
    <source>
        <dbReference type="ARBA" id="ARBA00022448"/>
    </source>
</evidence>
<keyword evidence="5" id="KW-0677">Repeat</keyword>
<keyword evidence="9 13" id="KW-1133">Transmembrane helix</keyword>
<dbReference type="InterPro" id="IPR036322">
    <property type="entry name" value="WD40_repeat_dom_sf"/>
</dbReference>
<evidence type="ECO:0000256" key="10">
    <source>
        <dbReference type="ARBA" id="ARBA00023136"/>
    </source>
</evidence>
<dbReference type="GO" id="GO:0005085">
    <property type="term" value="F:guanyl-nucleotide exchange factor activity"/>
    <property type="evidence" value="ECO:0007669"/>
    <property type="project" value="InterPro"/>
</dbReference>
<dbReference type="GO" id="GO:0005789">
    <property type="term" value="C:endoplasmic reticulum membrane"/>
    <property type="evidence" value="ECO:0007669"/>
    <property type="project" value="UniProtKB-SubCell"/>
</dbReference>
<keyword evidence="8" id="KW-0653">Protein transport</keyword>
<feature type="compositionally biased region" description="Basic and acidic residues" evidence="12">
    <location>
        <begin position="113"/>
        <end position="149"/>
    </location>
</feature>
<reference evidence="14 15" key="1">
    <citation type="submission" date="2024-05" db="EMBL/GenBank/DDBJ databases">
        <authorList>
            <person name="Wallberg A."/>
        </authorList>
    </citation>
    <scope>NUCLEOTIDE SEQUENCE [LARGE SCALE GENOMIC DNA]</scope>
</reference>
<dbReference type="InterPro" id="IPR001680">
    <property type="entry name" value="WD40_rpt"/>
</dbReference>
<evidence type="ECO:0000256" key="3">
    <source>
        <dbReference type="ARBA" id="ARBA00022574"/>
    </source>
</evidence>
<dbReference type="SUPFAM" id="SSF50978">
    <property type="entry name" value="WD40 repeat-like"/>
    <property type="match status" value="1"/>
</dbReference>
<proteinExistence type="predicted"/>
<dbReference type="SMART" id="SM00320">
    <property type="entry name" value="WD40"/>
    <property type="match status" value="4"/>
</dbReference>
<evidence type="ECO:0000256" key="7">
    <source>
        <dbReference type="ARBA" id="ARBA00022892"/>
    </source>
</evidence>
<dbReference type="Gene3D" id="2.130.10.10">
    <property type="entry name" value="YVTN repeat-like/Quinoprotein amine dehydrogenase"/>
    <property type="match status" value="1"/>
</dbReference>
<evidence type="ECO:0000313" key="15">
    <source>
        <dbReference type="Proteomes" id="UP001497623"/>
    </source>
</evidence>
<dbReference type="PROSITE" id="PS00678">
    <property type="entry name" value="WD_REPEATS_1"/>
    <property type="match status" value="1"/>
</dbReference>